<protein>
    <submittedName>
        <fullName evidence="1">Uncharacterized protein</fullName>
    </submittedName>
</protein>
<proteinExistence type="predicted"/>
<comment type="caution">
    <text evidence="1">The sequence shown here is derived from an EMBL/GenBank/DDBJ whole genome shotgun (WGS) entry which is preliminary data.</text>
</comment>
<dbReference type="RefSeq" id="WP_282679572.1">
    <property type="nucleotide sequence ID" value="NZ_CP106875.1"/>
</dbReference>
<evidence type="ECO:0000313" key="2">
    <source>
        <dbReference type="Proteomes" id="UP001159075"/>
    </source>
</evidence>
<sequence length="127" mass="14333">MSAEQHDSLLLMPLKIFNSIGQAVTRFINSFVSDKRSVLLERIHAISLEIAQCNELLTDAISQTKCTDAQRSKIVELSTGGLELNTQISEIFSKIQLETLDPIDYDNAAILLDKADDWCEQIKKLFY</sequence>
<dbReference type="Proteomes" id="UP001159075">
    <property type="component" value="Unassembled WGS sequence"/>
</dbReference>
<keyword evidence="2" id="KW-1185">Reference proteome</keyword>
<accession>A0ABT6UF81</accession>
<reference evidence="1 2" key="1">
    <citation type="submission" date="2022-09" db="EMBL/GenBank/DDBJ databases">
        <title>The outer-membrane cytochrome OmcA is essential for infection of Shewanella oneidensis by a zebrafish-associated bacteriophage.</title>
        <authorList>
            <person name="Grenfell A.W."/>
            <person name="Intile P."/>
            <person name="Mcfarlane J."/>
            <person name="Leung D."/>
            <person name="Abdalla K."/>
            <person name="Wold M."/>
            <person name="Kees E."/>
            <person name="Gralnick J."/>
        </authorList>
    </citation>
    <scope>NUCLEOTIDE SEQUENCE [LARGE SCALE GENOMIC DNA]</scope>
    <source>
        <strain evidence="1 2">NF-5</strain>
    </source>
</reference>
<dbReference type="EMBL" id="JAOTLW010000013">
    <property type="protein sequence ID" value="MDI5832602.1"/>
    <property type="molecule type" value="Genomic_DNA"/>
</dbReference>
<name>A0ABT6UF81_9GAMM</name>
<organism evidence="1 2">
    <name type="scientific">Shewanella xiamenensis</name>
    <dbReference type="NCBI Taxonomy" id="332186"/>
    <lineage>
        <taxon>Bacteria</taxon>
        <taxon>Pseudomonadati</taxon>
        <taxon>Pseudomonadota</taxon>
        <taxon>Gammaproteobacteria</taxon>
        <taxon>Alteromonadales</taxon>
        <taxon>Shewanellaceae</taxon>
        <taxon>Shewanella</taxon>
    </lineage>
</organism>
<evidence type="ECO:0000313" key="1">
    <source>
        <dbReference type="EMBL" id="MDI5832602.1"/>
    </source>
</evidence>
<gene>
    <name evidence="1" type="ORF">ODY93_13565</name>
</gene>